<dbReference type="EMBL" id="GIFC01004302">
    <property type="protein sequence ID" value="MXU86385.1"/>
    <property type="molecule type" value="Transcribed_RNA"/>
</dbReference>
<feature type="chain" id="PRO_5025387796" evidence="1">
    <location>
        <begin position="21"/>
        <end position="91"/>
    </location>
</feature>
<name>A0A6B0UCJ7_IXORI</name>
<accession>A0A6B0UCJ7</accession>
<reference evidence="2" key="1">
    <citation type="submission" date="2019-12" db="EMBL/GenBank/DDBJ databases">
        <title>An insight into the sialome of adult female Ixodes ricinus ticks feeding for 6 days.</title>
        <authorList>
            <person name="Perner J."/>
            <person name="Ribeiro J.M.C."/>
        </authorList>
    </citation>
    <scope>NUCLEOTIDE SEQUENCE</scope>
    <source>
        <strain evidence="2">Semi-engorged</strain>
        <tissue evidence="2">Salivary glands</tissue>
    </source>
</reference>
<evidence type="ECO:0000313" key="2">
    <source>
        <dbReference type="EMBL" id="MXU86385.1"/>
    </source>
</evidence>
<feature type="signal peptide" evidence="1">
    <location>
        <begin position="1"/>
        <end position="20"/>
    </location>
</feature>
<sequence>MIRLLLVSLVLAGVATGVLGGSVYAAPAAPVVAAAPAAPLLAAAPSAPLLAAAPAAVLAAPTAVSYTYRPQVHHPVAHVPYALPYALGYYG</sequence>
<proteinExistence type="predicted"/>
<keyword evidence="1" id="KW-0732">Signal</keyword>
<evidence type="ECO:0000256" key="1">
    <source>
        <dbReference type="SAM" id="SignalP"/>
    </source>
</evidence>
<dbReference type="AlphaFoldDB" id="A0A6B0UCJ7"/>
<protein>
    <submittedName>
        <fullName evidence="2">Putative secreted protein</fullName>
    </submittedName>
</protein>
<organism evidence="2">
    <name type="scientific">Ixodes ricinus</name>
    <name type="common">Common tick</name>
    <name type="synonym">Acarus ricinus</name>
    <dbReference type="NCBI Taxonomy" id="34613"/>
    <lineage>
        <taxon>Eukaryota</taxon>
        <taxon>Metazoa</taxon>
        <taxon>Ecdysozoa</taxon>
        <taxon>Arthropoda</taxon>
        <taxon>Chelicerata</taxon>
        <taxon>Arachnida</taxon>
        <taxon>Acari</taxon>
        <taxon>Parasitiformes</taxon>
        <taxon>Ixodida</taxon>
        <taxon>Ixodoidea</taxon>
        <taxon>Ixodidae</taxon>
        <taxon>Ixodinae</taxon>
        <taxon>Ixodes</taxon>
    </lineage>
</organism>